<keyword evidence="4" id="KW-1185">Reference proteome</keyword>
<dbReference type="EMBL" id="PGUY01000037">
    <property type="protein sequence ID" value="PLT29610.1"/>
    <property type="molecule type" value="Genomic_DNA"/>
</dbReference>
<evidence type="ECO:0000313" key="3">
    <source>
        <dbReference type="EMBL" id="PLT29610.1"/>
    </source>
</evidence>
<feature type="chain" id="PRO_5038465310" description="DUF3139 domain-containing protein" evidence="2">
    <location>
        <begin position="18"/>
        <end position="102"/>
    </location>
</feature>
<dbReference type="RefSeq" id="WP_101642413.1">
    <property type="nucleotide sequence ID" value="NZ_PGUY01000037.1"/>
</dbReference>
<sequence>MKHLFPILCTAGLLAFAAFMETPGILQEKDTSSMQAVYGPSEDEETSKETEVPILESRLIHTEKEDGYIVETYQEYEVFKDKSGNEIKSVPTTKVEYLRYKE</sequence>
<comment type="caution">
    <text evidence="3">The sequence shown here is derived from an EMBL/GenBank/DDBJ whole genome shotgun (WGS) entry which is preliminary data.</text>
</comment>
<evidence type="ECO:0000313" key="4">
    <source>
        <dbReference type="Proteomes" id="UP000234748"/>
    </source>
</evidence>
<name>A0A2N5M5H5_9BACI</name>
<dbReference type="OrthoDB" id="2655258at2"/>
<gene>
    <name evidence="3" type="ORF">CUU66_11930</name>
</gene>
<proteinExistence type="predicted"/>
<dbReference type="AlphaFoldDB" id="A0A2N5M5H5"/>
<accession>A0A2N5M5H5</accession>
<feature type="region of interest" description="Disordered" evidence="1">
    <location>
        <begin position="31"/>
        <end position="50"/>
    </location>
</feature>
<evidence type="ECO:0008006" key="5">
    <source>
        <dbReference type="Google" id="ProtNLM"/>
    </source>
</evidence>
<reference evidence="3 4" key="1">
    <citation type="submission" date="2017-11" db="EMBL/GenBank/DDBJ databases">
        <title>Comparitive Functional Genomics of Dry Heat Resistant strains isolated from the Viking Spacecraft.</title>
        <authorList>
            <person name="Seuylemezian A."/>
            <person name="Cooper K."/>
            <person name="Vaishampayan P."/>
        </authorList>
    </citation>
    <scope>NUCLEOTIDE SEQUENCE [LARGE SCALE GENOMIC DNA]</scope>
    <source>
        <strain evidence="3 4">V1-29</strain>
    </source>
</reference>
<organism evidence="3 4">
    <name type="scientific">Peribacillus deserti</name>
    <dbReference type="NCBI Taxonomy" id="673318"/>
    <lineage>
        <taxon>Bacteria</taxon>
        <taxon>Bacillati</taxon>
        <taxon>Bacillota</taxon>
        <taxon>Bacilli</taxon>
        <taxon>Bacillales</taxon>
        <taxon>Bacillaceae</taxon>
        <taxon>Peribacillus</taxon>
    </lineage>
</organism>
<feature type="signal peptide" evidence="2">
    <location>
        <begin position="1"/>
        <end position="17"/>
    </location>
</feature>
<evidence type="ECO:0000256" key="1">
    <source>
        <dbReference type="SAM" id="MobiDB-lite"/>
    </source>
</evidence>
<dbReference type="Proteomes" id="UP000234748">
    <property type="component" value="Unassembled WGS sequence"/>
</dbReference>
<evidence type="ECO:0000256" key="2">
    <source>
        <dbReference type="SAM" id="SignalP"/>
    </source>
</evidence>
<keyword evidence="2" id="KW-0732">Signal</keyword>
<protein>
    <recommendedName>
        <fullName evidence="5">DUF3139 domain-containing protein</fullName>
    </recommendedName>
</protein>